<accession>A0A8S1JHQ2</accession>
<dbReference type="GO" id="GO:0016301">
    <property type="term" value="F:kinase activity"/>
    <property type="evidence" value="ECO:0007669"/>
    <property type="project" value="InterPro"/>
</dbReference>
<keyword evidence="3" id="KW-1185">Reference proteome</keyword>
<dbReference type="InterPro" id="IPR027417">
    <property type="entry name" value="P-loop_NTPase"/>
</dbReference>
<dbReference type="InterPro" id="IPR006083">
    <property type="entry name" value="PRK/URK"/>
</dbReference>
<gene>
    <name evidence="2" type="ORF">OSTQU699_LOCUS9502</name>
</gene>
<proteinExistence type="predicted"/>
<dbReference type="Pfam" id="PF00485">
    <property type="entry name" value="PRK"/>
    <property type="match status" value="1"/>
</dbReference>
<feature type="domain" description="Phosphoribulokinase/uridine kinase" evidence="1">
    <location>
        <begin position="89"/>
        <end position="217"/>
    </location>
</feature>
<dbReference type="SUPFAM" id="SSF52540">
    <property type="entry name" value="P-loop containing nucleoside triphosphate hydrolases"/>
    <property type="match status" value="1"/>
</dbReference>
<dbReference type="Proteomes" id="UP000708148">
    <property type="component" value="Unassembled WGS sequence"/>
</dbReference>
<name>A0A8S1JHQ2_9CHLO</name>
<reference evidence="2" key="1">
    <citation type="submission" date="2020-12" db="EMBL/GenBank/DDBJ databases">
        <authorList>
            <person name="Iha C."/>
        </authorList>
    </citation>
    <scope>NUCLEOTIDE SEQUENCE</scope>
</reference>
<evidence type="ECO:0000313" key="2">
    <source>
        <dbReference type="EMBL" id="CAD7704145.1"/>
    </source>
</evidence>
<dbReference type="OrthoDB" id="347435at2759"/>
<comment type="caution">
    <text evidence="2">The sequence shown here is derived from an EMBL/GenBank/DDBJ whole genome shotgun (WGS) entry which is preliminary data.</text>
</comment>
<protein>
    <recommendedName>
        <fullName evidence="1">Phosphoribulokinase/uridine kinase domain-containing protein</fullName>
    </recommendedName>
</protein>
<sequence>MTPEDLVLASPILGNCGFSADDVKADWKFWLDAAARIASHLKFSDVDMNAEESKGARVYQYYLPVFMWCHKQLMAHKECSGDVTPSPLVIGISAPQGCGKSTIVACLQEVFNSMDLAAASISIDDFYLTYADQTALAQAHPENSLVQLRGNACSHDMALGTSTLTSLRSLTESGRKVLVPRYDKSKNQGRGDRADQASWPVVEGPLSVILFEGWMLGFRPVEMEEAVRVDADLGIVNEALKDYKNAWDSFVDCWLVVKVQDPEYVFRWRLQAEQAMRTSGMPGMTDDQVKDFVTRYMPAYKAYLPGLYSKGPTTGTKGKTLMIEVDENRGLVPSQSVPASPLGSVYQFLFRNIQFWAPLIILLILLIKHRASAGTSKSRIS</sequence>
<dbReference type="AlphaFoldDB" id="A0A8S1JHQ2"/>
<dbReference type="PANTHER" id="PTHR10285">
    <property type="entry name" value="URIDINE KINASE"/>
    <property type="match status" value="1"/>
</dbReference>
<dbReference type="EMBL" id="CAJHUC010002660">
    <property type="protein sequence ID" value="CAD7704145.1"/>
    <property type="molecule type" value="Genomic_DNA"/>
</dbReference>
<dbReference type="GO" id="GO:0005524">
    <property type="term" value="F:ATP binding"/>
    <property type="evidence" value="ECO:0007669"/>
    <property type="project" value="InterPro"/>
</dbReference>
<organism evidence="2 3">
    <name type="scientific">Ostreobium quekettii</name>
    <dbReference type="NCBI Taxonomy" id="121088"/>
    <lineage>
        <taxon>Eukaryota</taxon>
        <taxon>Viridiplantae</taxon>
        <taxon>Chlorophyta</taxon>
        <taxon>core chlorophytes</taxon>
        <taxon>Ulvophyceae</taxon>
        <taxon>TCBD clade</taxon>
        <taxon>Bryopsidales</taxon>
        <taxon>Ostreobineae</taxon>
        <taxon>Ostreobiaceae</taxon>
        <taxon>Ostreobium</taxon>
    </lineage>
</organism>
<evidence type="ECO:0000259" key="1">
    <source>
        <dbReference type="Pfam" id="PF00485"/>
    </source>
</evidence>
<dbReference type="Gene3D" id="3.40.50.300">
    <property type="entry name" value="P-loop containing nucleotide triphosphate hydrolases"/>
    <property type="match status" value="1"/>
</dbReference>
<evidence type="ECO:0000313" key="3">
    <source>
        <dbReference type="Proteomes" id="UP000708148"/>
    </source>
</evidence>